<reference evidence="2 3" key="1">
    <citation type="submission" date="2019-10" db="EMBL/GenBank/DDBJ databases">
        <authorList>
            <person name="Palmer J.M."/>
        </authorList>
    </citation>
    <scope>NUCLEOTIDE SEQUENCE [LARGE SCALE GENOMIC DNA]</scope>
    <source>
        <strain evidence="2 3">TWF696</strain>
    </source>
</reference>
<protein>
    <recommendedName>
        <fullName evidence="4">B box-type domain-containing protein</fullName>
    </recommendedName>
</protein>
<proteinExistence type="predicted"/>
<feature type="region of interest" description="Disordered" evidence="1">
    <location>
        <begin position="238"/>
        <end position="260"/>
    </location>
</feature>
<dbReference type="Proteomes" id="UP001375240">
    <property type="component" value="Unassembled WGS sequence"/>
</dbReference>
<sequence length="493" mass="54351">MLAVDRIRGSSLPLDPASSLSKRVSVKPWGHDCREHRSWRCIWCESLYCFECDTGTTAFIDQFPYHRLCQKHLSELPGGVISPSEASSGVSTPSTVGFVHLSNNQLSMTNLSGDTKCSDKDFCNCLISKTMLCGDCVGDAKVWQDEQAKMFERSGIIECAYGRFPGGCKAEINAKCGCGGRGIECSFFSEKDLEKFEATDLNWIGRTGLTDDQFEKKEKKDLRTVFGDSFPVRAIDSFESTERPMNPAPSPATPPATPKKQNWVATFGAPLRRAKSIGFLHRPKKTISGMCDAACTGSPSTTDEHPKQVSPDAIKTFLKNPQMRKPYSNFRANPDDMKPPTPMGAAGMSFLDSESEEDEDVDEQHSPGEDDYDESDYASIADSISTLGSEYDYEDTLEAKNGIQEGLHPAPPTLIHVGTAALATRQLSARLVTMRSSPNLKPDLVDVATSKKMKERKKWGCRNEIDASKLDLKTIQAHGFWRCSFCSGRIRGV</sequence>
<feature type="region of interest" description="Disordered" evidence="1">
    <location>
        <begin position="324"/>
        <end position="375"/>
    </location>
</feature>
<name>A0AAV9UWD4_9PEZI</name>
<keyword evidence="3" id="KW-1185">Reference proteome</keyword>
<feature type="compositionally biased region" description="Acidic residues" evidence="1">
    <location>
        <begin position="353"/>
        <end position="362"/>
    </location>
</feature>
<evidence type="ECO:0000313" key="3">
    <source>
        <dbReference type="Proteomes" id="UP001375240"/>
    </source>
</evidence>
<evidence type="ECO:0000313" key="2">
    <source>
        <dbReference type="EMBL" id="KAK6349414.1"/>
    </source>
</evidence>
<dbReference type="AlphaFoldDB" id="A0AAV9UWD4"/>
<evidence type="ECO:0000256" key="1">
    <source>
        <dbReference type="SAM" id="MobiDB-lite"/>
    </source>
</evidence>
<accession>A0AAV9UWD4</accession>
<feature type="compositionally biased region" description="Pro residues" evidence="1">
    <location>
        <begin position="246"/>
        <end position="257"/>
    </location>
</feature>
<dbReference type="EMBL" id="JAVHNQ010000004">
    <property type="protein sequence ID" value="KAK6349414.1"/>
    <property type="molecule type" value="Genomic_DNA"/>
</dbReference>
<comment type="caution">
    <text evidence="2">The sequence shown here is derived from an EMBL/GenBank/DDBJ whole genome shotgun (WGS) entry which is preliminary data.</text>
</comment>
<gene>
    <name evidence="2" type="ORF">TWF696_005699</name>
</gene>
<organism evidence="2 3">
    <name type="scientific">Orbilia brochopaga</name>
    <dbReference type="NCBI Taxonomy" id="3140254"/>
    <lineage>
        <taxon>Eukaryota</taxon>
        <taxon>Fungi</taxon>
        <taxon>Dikarya</taxon>
        <taxon>Ascomycota</taxon>
        <taxon>Pezizomycotina</taxon>
        <taxon>Orbiliomycetes</taxon>
        <taxon>Orbiliales</taxon>
        <taxon>Orbiliaceae</taxon>
        <taxon>Orbilia</taxon>
    </lineage>
</organism>
<evidence type="ECO:0008006" key="4">
    <source>
        <dbReference type="Google" id="ProtNLM"/>
    </source>
</evidence>